<keyword evidence="5" id="KW-1185">Reference proteome</keyword>
<keyword evidence="2 4" id="KW-0560">Oxidoreductase</keyword>
<dbReference type="EMBL" id="WMBB01000003">
    <property type="protein sequence ID" value="MTE12778.1"/>
    <property type="molecule type" value="Genomic_DNA"/>
</dbReference>
<dbReference type="GO" id="GO:0019305">
    <property type="term" value="P:dTDP-rhamnose biosynthetic process"/>
    <property type="evidence" value="ECO:0007669"/>
    <property type="project" value="UniProtKB-UniPathway"/>
</dbReference>
<dbReference type="PANTHER" id="PTHR10491:SF4">
    <property type="entry name" value="METHIONINE ADENOSYLTRANSFERASE 2 SUBUNIT BETA"/>
    <property type="match status" value="1"/>
</dbReference>
<comment type="similarity">
    <text evidence="1 2">Belongs to the dTDP-4-dehydrorhamnose reductase family.</text>
</comment>
<dbReference type="InterPro" id="IPR029903">
    <property type="entry name" value="RmlD-like-bd"/>
</dbReference>
<accession>A0A6I3KVA3</accession>
<evidence type="ECO:0000313" key="5">
    <source>
        <dbReference type="Proteomes" id="UP000432464"/>
    </source>
</evidence>
<dbReference type="CDD" id="cd05254">
    <property type="entry name" value="dTDP_HR_like_SDR_e"/>
    <property type="match status" value="1"/>
</dbReference>
<feature type="domain" description="RmlD-like substrate binding" evidence="3">
    <location>
        <begin position="38"/>
        <end position="310"/>
    </location>
</feature>
<gene>
    <name evidence="4" type="primary">rfbD</name>
    <name evidence="4" type="ORF">GLP40_08330</name>
</gene>
<evidence type="ECO:0000256" key="1">
    <source>
        <dbReference type="ARBA" id="ARBA00010944"/>
    </source>
</evidence>
<dbReference type="UniPathway" id="UPA00124"/>
<comment type="function">
    <text evidence="2">Catalyzes the reduction of dTDP-6-deoxy-L-lyxo-4-hexulose to yield dTDP-L-rhamnose.</text>
</comment>
<sequence>MLPYRRLRESCGGRARLAAVTADDVTSTTDRPRPDSARLLVTGGRGQLGRALTTLAPAARGLAHADLDITDPDAVRAFVNPGDVLINCAAYTAVDRAETEVEAAFAVNATGPRVLAQACAEKGARLIHLSTDYVFPGTGAHPYEPDDPTGPATVYGRSKLAGEQAVLEFAPDAQIVRTAWVYTGVGADFVATMRRLERERDTLTVVRDQIGSPTYALDLAAGLLELAGKPGTPRILHATNAGQASWFDLARAVFAGLGADPERVQPCGTEDFPRPAPRPAYSVLSGNSWAAAGLAPLRHWKLALNDALAAVSDYPGPP</sequence>
<organism evidence="4 5">
    <name type="scientific">Nocardia aurantiaca</name>
    <dbReference type="NCBI Taxonomy" id="2675850"/>
    <lineage>
        <taxon>Bacteria</taxon>
        <taxon>Bacillati</taxon>
        <taxon>Actinomycetota</taxon>
        <taxon>Actinomycetes</taxon>
        <taxon>Mycobacteriales</taxon>
        <taxon>Nocardiaceae</taxon>
        <taxon>Nocardia</taxon>
    </lineage>
</organism>
<dbReference type="Gene3D" id="3.40.50.720">
    <property type="entry name" value="NAD(P)-binding Rossmann-like Domain"/>
    <property type="match status" value="1"/>
</dbReference>
<dbReference type="PANTHER" id="PTHR10491">
    <property type="entry name" value="DTDP-4-DEHYDRORHAMNOSE REDUCTASE"/>
    <property type="match status" value="1"/>
</dbReference>
<dbReference type="SUPFAM" id="SSF51735">
    <property type="entry name" value="NAD(P)-binding Rossmann-fold domains"/>
    <property type="match status" value="1"/>
</dbReference>
<evidence type="ECO:0000256" key="2">
    <source>
        <dbReference type="RuleBase" id="RU364082"/>
    </source>
</evidence>
<name>A0A6I3KVA3_9NOCA</name>
<dbReference type="Gene3D" id="3.90.25.10">
    <property type="entry name" value="UDP-galactose 4-epimerase, domain 1"/>
    <property type="match status" value="1"/>
</dbReference>
<dbReference type="AlphaFoldDB" id="A0A6I3KVA3"/>
<dbReference type="GO" id="GO:0005829">
    <property type="term" value="C:cytosol"/>
    <property type="evidence" value="ECO:0007669"/>
    <property type="project" value="TreeGrafter"/>
</dbReference>
<comment type="pathway">
    <text evidence="2">Carbohydrate biosynthesis; dTDP-L-rhamnose biosynthesis.</text>
</comment>
<dbReference type="EC" id="1.1.1.133" evidence="2"/>
<reference evidence="4 5" key="1">
    <citation type="submission" date="2019-11" db="EMBL/GenBank/DDBJ databases">
        <title>Nocardia sp. nov. CT2-14 isolated from soil.</title>
        <authorList>
            <person name="Kanchanasin P."/>
            <person name="Tanasupawat S."/>
            <person name="Yuki M."/>
            <person name="Kudo T."/>
        </authorList>
    </citation>
    <scope>NUCLEOTIDE SEQUENCE [LARGE SCALE GENOMIC DNA]</scope>
    <source>
        <strain evidence="4 5">CT2-14</strain>
    </source>
</reference>
<dbReference type="Pfam" id="PF04321">
    <property type="entry name" value="RmlD_sub_bind"/>
    <property type="match status" value="1"/>
</dbReference>
<dbReference type="InterPro" id="IPR005913">
    <property type="entry name" value="dTDP_dehydrorham_reduct"/>
</dbReference>
<protein>
    <recommendedName>
        <fullName evidence="2">dTDP-4-dehydrorhamnose reductase</fullName>
        <ecNumber evidence="2">1.1.1.133</ecNumber>
    </recommendedName>
</protein>
<dbReference type="Proteomes" id="UP000432464">
    <property type="component" value="Unassembled WGS sequence"/>
</dbReference>
<evidence type="ECO:0000313" key="4">
    <source>
        <dbReference type="EMBL" id="MTE12778.1"/>
    </source>
</evidence>
<keyword evidence="2" id="KW-0521">NADP</keyword>
<dbReference type="NCBIfam" id="TIGR01214">
    <property type="entry name" value="rmlD"/>
    <property type="match status" value="1"/>
</dbReference>
<dbReference type="InterPro" id="IPR036291">
    <property type="entry name" value="NAD(P)-bd_dom_sf"/>
</dbReference>
<evidence type="ECO:0000259" key="3">
    <source>
        <dbReference type="Pfam" id="PF04321"/>
    </source>
</evidence>
<proteinExistence type="inferred from homology"/>
<comment type="caution">
    <text evidence="4">The sequence shown here is derived from an EMBL/GenBank/DDBJ whole genome shotgun (WGS) entry which is preliminary data.</text>
</comment>
<dbReference type="GO" id="GO:0008831">
    <property type="term" value="F:dTDP-4-dehydrorhamnose reductase activity"/>
    <property type="evidence" value="ECO:0007669"/>
    <property type="project" value="UniProtKB-EC"/>
</dbReference>